<evidence type="ECO:0000313" key="5">
    <source>
        <dbReference type="Proteomes" id="UP000246410"/>
    </source>
</evidence>
<dbReference type="Pfam" id="PF14361">
    <property type="entry name" value="RsbRD_N"/>
    <property type="match status" value="1"/>
</dbReference>
<dbReference type="PANTHER" id="PTHR33744:SF1">
    <property type="entry name" value="DNA-BINDING TRANSCRIPTIONAL ACTIVATOR ADER"/>
    <property type="match status" value="1"/>
</dbReference>
<keyword evidence="5" id="KW-1185">Reference proteome</keyword>
<sequence>MTIHLDGPPTTLPLRDVRIHPDRLIGRRTEDHAVSRSLPVDAVAGDSVATMCVDVVRSALDGHDTTEKMTRVAIAAAGWAHDGVPIDTILHAFHEGLRRALDLVAARRDDASLLDGFRTAVSTSDLLCTTVTRAYIREHREVAGEHHTAVHTLASALLAGQPTATTARESGIAVAEAYSVLALWIQEHPDERDTRMNGAVVARRKLRRVQTALAQRCGERALALLSVDGGTLLIPADLLADDELDALVDSLARAARVDIMAALVPARTAEIPAAAERAHELLDMVERLDSAPGLYRFTDLALEYQLTRPGPGRAELGELLRPLDDHPELYETLRVHIANNMNRQRTARLLHIHTNTVDYRIRRVAQLTGVDPTQCSGLWQLRSAMIARSFHTRPPRRRSRPAEQGARQLTGTAS</sequence>
<proteinExistence type="predicted"/>
<feature type="compositionally biased region" description="Basic residues" evidence="1">
    <location>
        <begin position="390"/>
        <end position="399"/>
    </location>
</feature>
<dbReference type="Gene3D" id="1.10.10.2840">
    <property type="entry name" value="PucR C-terminal helix-turn-helix domain"/>
    <property type="match status" value="1"/>
</dbReference>
<accession>A0A317N3N1</accession>
<protein>
    <submittedName>
        <fullName evidence="4">PucR-like helix-turn-helix protein</fullName>
    </submittedName>
</protein>
<dbReference type="Pfam" id="PF13556">
    <property type="entry name" value="HTH_30"/>
    <property type="match status" value="1"/>
</dbReference>
<evidence type="ECO:0000259" key="2">
    <source>
        <dbReference type="Pfam" id="PF13556"/>
    </source>
</evidence>
<comment type="caution">
    <text evidence="4">The sequence shown here is derived from an EMBL/GenBank/DDBJ whole genome shotgun (WGS) entry which is preliminary data.</text>
</comment>
<feature type="region of interest" description="Disordered" evidence="1">
    <location>
        <begin position="390"/>
        <end position="414"/>
    </location>
</feature>
<dbReference type="InterPro" id="IPR042070">
    <property type="entry name" value="PucR_C-HTH_sf"/>
</dbReference>
<gene>
    <name evidence="4" type="ORF">DFR69_11597</name>
</gene>
<feature type="domain" description="RsbT co-antagonist protein RsbRD N-terminal" evidence="3">
    <location>
        <begin position="40"/>
        <end position="149"/>
    </location>
</feature>
<reference evidence="4 5" key="1">
    <citation type="submission" date="2018-05" db="EMBL/GenBank/DDBJ databases">
        <title>Genomic Encyclopedia of Type Strains, Phase IV (KMG-IV): sequencing the most valuable type-strain genomes for metagenomic binning, comparative biology and taxonomic classification.</title>
        <authorList>
            <person name="Goeker M."/>
        </authorList>
    </citation>
    <scope>NUCLEOTIDE SEQUENCE [LARGE SCALE GENOMIC DNA]</scope>
    <source>
        <strain evidence="4 5">DSM 44717</strain>
    </source>
</reference>
<dbReference type="AlphaFoldDB" id="A0A317N3N1"/>
<dbReference type="PANTHER" id="PTHR33744">
    <property type="entry name" value="CARBOHYDRATE DIACID REGULATOR"/>
    <property type="match status" value="1"/>
</dbReference>
<feature type="domain" description="PucR C-terminal helix-turn-helix" evidence="2">
    <location>
        <begin position="329"/>
        <end position="386"/>
    </location>
</feature>
<evidence type="ECO:0000256" key="1">
    <source>
        <dbReference type="SAM" id="MobiDB-lite"/>
    </source>
</evidence>
<dbReference type="RefSeq" id="WP_110040979.1">
    <property type="nucleotide sequence ID" value="NZ_QGTL01000015.1"/>
</dbReference>
<dbReference type="InterPro" id="IPR025736">
    <property type="entry name" value="PucR_C-HTH_dom"/>
</dbReference>
<evidence type="ECO:0000259" key="3">
    <source>
        <dbReference type="Pfam" id="PF14361"/>
    </source>
</evidence>
<dbReference type="InterPro" id="IPR025751">
    <property type="entry name" value="RsbRD_N_dom"/>
</dbReference>
<dbReference type="Proteomes" id="UP000246410">
    <property type="component" value="Unassembled WGS sequence"/>
</dbReference>
<dbReference type="EMBL" id="QGTL01000015">
    <property type="protein sequence ID" value="PWV69870.1"/>
    <property type="molecule type" value="Genomic_DNA"/>
</dbReference>
<name>A0A317N3N1_9NOCA</name>
<dbReference type="InterPro" id="IPR051448">
    <property type="entry name" value="CdaR-like_regulators"/>
</dbReference>
<evidence type="ECO:0000313" key="4">
    <source>
        <dbReference type="EMBL" id="PWV69870.1"/>
    </source>
</evidence>
<organism evidence="4 5">
    <name type="scientific">Nocardia neocaledoniensis</name>
    <dbReference type="NCBI Taxonomy" id="236511"/>
    <lineage>
        <taxon>Bacteria</taxon>
        <taxon>Bacillati</taxon>
        <taxon>Actinomycetota</taxon>
        <taxon>Actinomycetes</taxon>
        <taxon>Mycobacteriales</taxon>
        <taxon>Nocardiaceae</taxon>
        <taxon>Nocardia</taxon>
    </lineage>
</organism>